<protein>
    <submittedName>
        <fullName evidence="1">Uncharacterized protein</fullName>
    </submittedName>
</protein>
<accession>A0A382RG98</accession>
<gene>
    <name evidence="1" type="ORF">METZ01_LOCUS349264</name>
</gene>
<reference evidence="1" key="1">
    <citation type="submission" date="2018-05" db="EMBL/GenBank/DDBJ databases">
        <authorList>
            <person name="Lanie J.A."/>
            <person name="Ng W.-L."/>
            <person name="Kazmierczak K.M."/>
            <person name="Andrzejewski T.M."/>
            <person name="Davidsen T.M."/>
            <person name="Wayne K.J."/>
            <person name="Tettelin H."/>
            <person name="Glass J.I."/>
            <person name="Rusch D."/>
            <person name="Podicherti R."/>
            <person name="Tsui H.-C.T."/>
            <person name="Winkler M.E."/>
        </authorList>
    </citation>
    <scope>NUCLEOTIDE SEQUENCE</scope>
</reference>
<name>A0A382RG98_9ZZZZ</name>
<evidence type="ECO:0000313" key="1">
    <source>
        <dbReference type="EMBL" id="SVC96410.1"/>
    </source>
</evidence>
<sequence length="173" mass="19279">MGLFVKNNYIQLFILPLLVWAFSSCSSSENAVEILEETQQFEEENTKVSNGWVQIGNQKFEMAFTCYKTKLGEVAAIGHGEDSKTKESAAVLIQAFTGKPYVGLLKNGSTIFEASLNEPLDLSVNDFEITAGAISWQKNLDLETKYGEFAGFGSLFIDCKQFENDLLEEKFSN</sequence>
<proteinExistence type="predicted"/>
<dbReference type="EMBL" id="UINC01121326">
    <property type="protein sequence ID" value="SVC96410.1"/>
    <property type="molecule type" value="Genomic_DNA"/>
</dbReference>
<organism evidence="1">
    <name type="scientific">marine metagenome</name>
    <dbReference type="NCBI Taxonomy" id="408172"/>
    <lineage>
        <taxon>unclassified sequences</taxon>
        <taxon>metagenomes</taxon>
        <taxon>ecological metagenomes</taxon>
    </lineage>
</organism>
<dbReference type="AlphaFoldDB" id="A0A382RG98"/>
<dbReference type="PROSITE" id="PS51257">
    <property type="entry name" value="PROKAR_LIPOPROTEIN"/>
    <property type="match status" value="1"/>
</dbReference>